<evidence type="ECO:0000256" key="3">
    <source>
        <dbReference type="ARBA" id="ARBA00022448"/>
    </source>
</evidence>
<feature type="domain" description="ABC transmembrane type-2" evidence="9">
    <location>
        <begin position="153"/>
        <end position="378"/>
    </location>
</feature>
<evidence type="ECO:0000256" key="5">
    <source>
        <dbReference type="ARBA" id="ARBA00022692"/>
    </source>
</evidence>
<protein>
    <submittedName>
        <fullName evidence="10">ABC transporter permease</fullName>
    </submittedName>
</protein>
<evidence type="ECO:0000259" key="9">
    <source>
        <dbReference type="PROSITE" id="PS51012"/>
    </source>
</evidence>
<comment type="similarity">
    <text evidence="2">Belongs to the ABC-2 integral membrane protein family.</text>
</comment>
<dbReference type="InterPro" id="IPR047817">
    <property type="entry name" value="ABC2_TM_bact-type"/>
</dbReference>
<dbReference type="Proteomes" id="UP000316330">
    <property type="component" value="Unassembled WGS sequence"/>
</dbReference>
<evidence type="ECO:0000256" key="7">
    <source>
        <dbReference type="ARBA" id="ARBA00023136"/>
    </source>
</evidence>
<evidence type="ECO:0000256" key="1">
    <source>
        <dbReference type="ARBA" id="ARBA00004651"/>
    </source>
</evidence>
<dbReference type="AlphaFoldDB" id="A0A559JWY1"/>
<dbReference type="PROSITE" id="PS51012">
    <property type="entry name" value="ABC_TM2"/>
    <property type="match status" value="1"/>
</dbReference>
<reference evidence="10 11" key="1">
    <citation type="submission" date="2019-07" db="EMBL/GenBank/DDBJ databases">
        <authorList>
            <person name="Kim J."/>
        </authorList>
    </citation>
    <scope>NUCLEOTIDE SEQUENCE [LARGE SCALE GENOMIC DNA]</scope>
    <source>
        <strain evidence="10 11">G13</strain>
    </source>
</reference>
<organism evidence="10 11">
    <name type="scientific">Cohnella terricola</name>
    <dbReference type="NCBI Taxonomy" id="1289167"/>
    <lineage>
        <taxon>Bacteria</taxon>
        <taxon>Bacillati</taxon>
        <taxon>Bacillota</taxon>
        <taxon>Bacilli</taxon>
        <taxon>Bacillales</taxon>
        <taxon>Paenibacillaceae</taxon>
        <taxon>Cohnella</taxon>
    </lineage>
</organism>
<comment type="subcellular location">
    <subcellularLocation>
        <location evidence="1">Cell membrane</location>
        <topology evidence="1">Multi-pass membrane protein</topology>
    </subcellularLocation>
</comment>
<keyword evidence="4" id="KW-1003">Cell membrane</keyword>
<feature type="transmembrane region" description="Helical" evidence="8">
    <location>
        <begin position="231"/>
        <end position="254"/>
    </location>
</feature>
<dbReference type="GO" id="GO:0005886">
    <property type="term" value="C:plasma membrane"/>
    <property type="evidence" value="ECO:0007669"/>
    <property type="project" value="UniProtKB-SubCell"/>
</dbReference>
<evidence type="ECO:0000313" key="10">
    <source>
        <dbReference type="EMBL" id="TVY04398.1"/>
    </source>
</evidence>
<dbReference type="RefSeq" id="WP_144697880.1">
    <property type="nucleotide sequence ID" value="NZ_VNJJ01000001.1"/>
</dbReference>
<dbReference type="EMBL" id="VNJJ01000001">
    <property type="protein sequence ID" value="TVY04398.1"/>
    <property type="molecule type" value="Genomic_DNA"/>
</dbReference>
<dbReference type="PANTHER" id="PTHR30294:SF38">
    <property type="entry name" value="TRANSPORT PERMEASE PROTEIN"/>
    <property type="match status" value="1"/>
</dbReference>
<feature type="transmembrane region" description="Helical" evidence="8">
    <location>
        <begin position="190"/>
        <end position="210"/>
    </location>
</feature>
<dbReference type="OrthoDB" id="63188at2"/>
<dbReference type="InterPro" id="IPR051449">
    <property type="entry name" value="ABC-2_transporter_component"/>
</dbReference>
<accession>A0A559JWY1</accession>
<dbReference type="GO" id="GO:0140359">
    <property type="term" value="F:ABC-type transporter activity"/>
    <property type="evidence" value="ECO:0007669"/>
    <property type="project" value="InterPro"/>
</dbReference>
<keyword evidence="3" id="KW-0813">Transport</keyword>
<dbReference type="PANTHER" id="PTHR30294">
    <property type="entry name" value="MEMBRANE COMPONENT OF ABC TRANSPORTER YHHJ-RELATED"/>
    <property type="match status" value="1"/>
</dbReference>
<evidence type="ECO:0000256" key="8">
    <source>
        <dbReference type="SAM" id="Phobius"/>
    </source>
</evidence>
<feature type="transmembrane region" description="Helical" evidence="8">
    <location>
        <begin position="297"/>
        <end position="317"/>
    </location>
</feature>
<feature type="transmembrane region" description="Helical" evidence="8">
    <location>
        <begin position="20"/>
        <end position="39"/>
    </location>
</feature>
<keyword evidence="11" id="KW-1185">Reference proteome</keyword>
<comment type="caution">
    <text evidence="10">The sequence shown here is derived from an EMBL/GenBank/DDBJ whole genome shotgun (WGS) entry which is preliminary data.</text>
</comment>
<evidence type="ECO:0000256" key="6">
    <source>
        <dbReference type="ARBA" id="ARBA00022989"/>
    </source>
</evidence>
<dbReference type="Pfam" id="PF12698">
    <property type="entry name" value="ABC2_membrane_3"/>
    <property type="match status" value="1"/>
</dbReference>
<feature type="transmembrane region" description="Helical" evidence="8">
    <location>
        <begin position="353"/>
        <end position="373"/>
    </location>
</feature>
<evidence type="ECO:0000256" key="2">
    <source>
        <dbReference type="ARBA" id="ARBA00007783"/>
    </source>
</evidence>
<sequence>MIIHIAKKEWKLLLKEKGTFFWLLGMPVLFIVLFGSILGNVSSSEVTVPYVDNDHSDVSRSFVASVEEKSGYKLEEKQSAEMQAQIDKIRDGKGTGLLVIPGGFGQSLQENGGKTIAIELYREATSDSTIAPLRAVLENMANAYRETKIDKALADSGQTAEKREQTLSAPFTIADRLENGSGYNVISQIVPGYTVMFVFFVIISMLKRFLRDKESGMTARLRSTRMSPVSYLLGMWLSYLVVALIQCTVLLAFGHFVYDLHIGDPVAVAVLVLLLALCGTGIGLAVCMLAKSENQGMAFTQLLTMGGAVLGGLWFPIDMMPQAIQTISRFTPQYWAQKAFQDIMLRGVHLPGIVNSLLVLALIAALALIVAMLRYKRFMRTALG</sequence>
<dbReference type="Gene3D" id="3.40.1710.10">
    <property type="entry name" value="abc type-2 transporter like domain"/>
    <property type="match status" value="1"/>
</dbReference>
<feature type="transmembrane region" description="Helical" evidence="8">
    <location>
        <begin position="266"/>
        <end position="290"/>
    </location>
</feature>
<proteinExistence type="inferred from homology"/>
<keyword evidence="5 8" id="KW-0812">Transmembrane</keyword>
<keyword evidence="7 8" id="KW-0472">Membrane</keyword>
<keyword evidence="6 8" id="KW-1133">Transmembrane helix</keyword>
<dbReference type="InterPro" id="IPR013525">
    <property type="entry name" value="ABC2_TM"/>
</dbReference>
<gene>
    <name evidence="10" type="ORF">FPZ45_02100</name>
</gene>
<evidence type="ECO:0000256" key="4">
    <source>
        <dbReference type="ARBA" id="ARBA00022475"/>
    </source>
</evidence>
<name>A0A559JWY1_9BACL</name>
<evidence type="ECO:0000313" key="11">
    <source>
        <dbReference type="Proteomes" id="UP000316330"/>
    </source>
</evidence>